<accession>A0ABR7YLQ2</accession>
<sequence length="138" mass="15606">MLRCILSSTDAFISTKHLFKTLPYVSVSIPYRYGFKATEQTPSLDVVSPMSLHFGKKTIAIKLTTIVFDIITTITESSAPRNRFPLILHKLQAIVDDLLTVDQQKESLPFVTVTTLFKPGTFYYLLNNLANPFFSCRP</sequence>
<dbReference type="Proteomes" id="UP000602759">
    <property type="component" value="Unassembled WGS sequence"/>
</dbReference>
<protein>
    <submittedName>
        <fullName evidence="1">Uncharacterized protein</fullName>
    </submittedName>
</protein>
<proteinExistence type="predicted"/>
<keyword evidence="2" id="KW-1185">Reference proteome</keyword>
<gene>
    <name evidence="1" type="ORF">H8B06_05375</name>
</gene>
<organism evidence="1 2">
    <name type="scientific">Sphingobacterium micropteri</name>
    <dbReference type="NCBI Taxonomy" id="2763501"/>
    <lineage>
        <taxon>Bacteria</taxon>
        <taxon>Pseudomonadati</taxon>
        <taxon>Bacteroidota</taxon>
        <taxon>Sphingobacteriia</taxon>
        <taxon>Sphingobacteriales</taxon>
        <taxon>Sphingobacteriaceae</taxon>
        <taxon>Sphingobacterium</taxon>
    </lineage>
</organism>
<dbReference type="RefSeq" id="WP_190993272.1">
    <property type="nucleotide sequence ID" value="NZ_JACOIK010000003.1"/>
</dbReference>
<evidence type="ECO:0000313" key="1">
    <source>
        <dbReference type="EMBL" id="MBD1432249.1"/>
    </source>
</evidence>
<evidence type="ECO:0000313" key="2">
    <source>
        <dbReference type="Proteomes" id="UP000602759"/>
    </source>
</evidence>
<dbReference type="EMBL" id="JACOIK010000003">
    <property type="protein sequence ID" value="MBD1432249.1"/>
    <property type="molecule type" value="Genomic_DNA"/>
</dbReference>
<comment type="caution">
    <text evidence="1">The sequence shown here is derived from an EMBL/GenBank/DDBJ whole genome shotgun (WGS) entry which is preliminary data.</text>
</comment>
<name>A0ABR7YLQ2_9SPHI</name>
<reference evidence="1 2" key="1">
    <citation type="submission" date="2020-08" db="EMBL/GenBank/DDBJ databases">
        <title>Sphingobacterium sp. DN00404 isolated from aquaculture water.</title>
        <authorList>
            <person name="Zhang M."/>
        </authorList>
    </citation>
    <scope>NUCLEOTIDE SEQUENCE [LARGE SCALE GENOMIC DNA]</scope>
    <source>
        <strain evidence="1 2">DN00404</strain>
    </source>
</reference>